<dbReference type="InterPro" id="IPR001163">
    <property type="entry name" value="Sm_dom_euk/arc"/>
</dbReference>
<gene>
    <name evidence="3" type="ORF">CAPTEDRAFT_181174</name>
</gene>
<reference evidence="3 5" key="2">
    <citation type="journal article" date="2013" name="Nature">
        <title>Insights into bilaterian evolution from three spiralian genomes.</title>
        <authorList>
            <person name="Simakov O."/>
            <person name="Marletaz F."/>
            <person name="Cho S.J."/>
            <person name="Edsinger-Gonzales E."/>
            <person name="Havlak P."/>
            <person name="Hellsten U."/>
            <person name="Kuo D.H."/>
            <person name="Larsson T."/>
            <person name="Lv J."/>
            <person name="Arendt D."/>
            <person name="Savage R."/>
            <person name="Osoegawa K."/>
            <person name="de Jong P."/>
            <person name="Grimwood J."/>
            <person name="Chapman J.A."/>
            <person name="Shapiro H."/>
            <person name="Aerts A."/>
            <person name="Otillar R.P."/>
            <person name="Terry A.Y."/>
            <person name="Boore J.L."/>
            <person name="Grigoriev I.V."/>
            <person name="Lindberg D.R."/>
            <person name="Seaver E.C."/>
            <person name="Weisblat D.A."/>
            <person name="Putnam N.H."/>
            <person name="Rokhsar D.S."/>
        </authorList>
    </citation>
    <scope>NUCLEOTIDE SEQUENCE</scope>
    <source>
        <strain evidence="3 5">I ESC-2004</strain>
    </source>
</reference>
<dbReference type="GO" id="GO:0071208">
    <property type="term" value="F:histone pre-mRNA DCP binding"/>
    <property type="evidence" value="ECO:0007669"/>
    <property type="project" value="TreeGrafter"/>
</dbReference>
<dbReference type="InterPro" id="IPR010920">
    <property type="entry name" value="LSM_dom_sf"/>
</dbReference>
<feature type="signal peptide" evidence="1">
    <location>
        <begin position="1"/>
        <end position="25"/>
    </location>
</feature>
<dbReference type="InterPro" id="IPR052840">
    <property type="entry name" value="U7_snRNA_Sm-like"/>
</dbReference>
<dbReference type="GO" id="GO:0016604">
    <property type="term" value="C:nuclear body"/>
    <property type="evidence" value="ECO:0007669"/>
    <property type="project" value="TreeGrafter"/>
</dbReference>
<feature type="chain" id="PRO_5008787987" description="Sm domain-containing protein" evidence="1">
    <location>
        <begin position="26"/>
        <end position="144"/>
    </location>
</feature>
<keyword evidence="1" id="KW-0732">Signal</keyword>
<protein>
    <recommendedName>
        <fullName evidence="2">Sm domain-containing protein</fullName>
    </recommendedName>
</protein>
<dbReference type="PANTHER" id="PTHR21196">
    <property type="entry name" value="U7 SNRNA-ASSOCIATED SM-LIKE PROTEIN LSM10"/>
    <property type="match status" value="1"/>
</dbReference>
<dbReference type="SUPFAM" id="SSF50182">
    <property type="entry name" value="Sm-like ribonucleoproteins"/>
    <property type="match status" value="1"/>
</dbReference>
<dbReference type="Pfam" id="PF01423">
    <property type="entry name" value="LSM"/>
    <property type="match status" value="1"/>
</dbReference>
<proteinExistence type="predicted"/>
<dbReference type="EMBL" id="AMQN01007887">
    <property type="status" value="NOT_ANNOTATED_CDS"/>
    <property type="molecule type" value="Genomic_DNA"/>
</dbReference>
<dbReference type="CDD" id="cd01733">
    <property type="entry name" value="LSm10"/>
    <property type="match status" value="1"/>
</dbReference>
<dbReference type="GO" id="GO:0071254">
    <property type="term" value="C:cytoplasmic U snRNP body"/>
    <property type="evidence" value="ECO:0007669"/>
    <property type="project" value="TreeGrafter"/>
</dbReference>
<dbReference type="EMBL" id="KB301649">
    <property type="protein sequence ID" value="ELU05300.1"/>
    <property type="molecule type" value="Genomic_DNA"/>
</dbReference>
<accession>R7UGE7</accession>
<dbReference type="STRING" id="283909.R7UGE7"/>
<dbReference type="OrthoDB" id="10256176at2759"/>
<reference evidence="5" key="1">
    <citation type="submission" date="2012-12" db="EMBL/GenBank/DDBJ databases">
        <authorList>
            <person name="Hellsten U."/>
            <person name="Grimwood J."/>
            <person name="Chapman J.A."/>
            <person name="Shapiro H."/>
            <person name="Aerts A."/>
            <person name="Otillar R.P."/>
            <person name="Terry A.Y."/>
            <person name="Boore J.L."/>
            <person name="Simakov O."/>
            <person name="Marletaz F."/>
            <person name="Cho S.-J."/>
            <person name="Edsinger-Gonzales E."/>
            <person name="Havlak P."/>
            <person name="Kuo D.-H."/>
            <person name="Larsson T."/>
            <person name="Lv J."/>
            <person name="Arendt D."/>
            <person name="Savage R."/>
            <person name="Osoegawa K."/>
            <person name="de Jong P."/>
            <person name="Lindberg D.R."/>
            <person name="Seaver E.C."/>
            <person name="Weisblat D.A."/>
            <person name="Putnam N.H."/>
            <person name="Grigoriev I.V."/>
            <person name="Rokhsar D.S."/>
        </authorList>
    </citation>
    <scope>NUCLEOTIDE SEQUENCE</scope>
    <source>
        <strain evidence="5">I ESC-2004</strain>
    </source>
</reference>
<dbReference type="Proteomes" id="UP000014760">
    <property type="component" value="Unassembled WGS sequence"/>
</dbReference>
<name>R7UGE7_CAPTE</name>
<evidence type="ECO:0000313" key="3">
    <source>
        <dbReference type="EMBL" id="ELU05300.1"/>
    </source>
</evidence>
<dbReference type="EnsemblMetazoa" id="CapteT181174">
    <property type="protein sequence ID" value="CapteP181174"/>
    <property type="gene ID" value="CapteG181174"/>
</dbReference>
<dbReference type="SMART" id="SM00651">
    <property type="entry name" value="Sm"/>
    <property type="match status" value="1"/>
</dbReference>
<evidence type="ECO:0000313" key="5">
    <source>
        <dbReference type="Proteomes" id="UP000014760"/>
    </source>
</evidence>
<dbReference type="PANTHER" id="PTHR21196:SF1">
    <property type="entry name" value="U7 SNRNA-ASSOCIATED SM-LIKE PROTEIN LSM10"/>
    <property type="match status" value="1"/>
</dbReference>
<dbReference type="AlphaFoldDB" id="R7UGE7"/>
<evidence type="ECO:0000259" key="2">
    <source>
        <dbReference type="SMART" id="SM00651"/>
    </source>
</evidence>
<evidence type="ECO:0000313" key="4">
    <source>
        <dbReference type="EnsemblMetazoa" id="CapteP181174"/>
    </source>
</evidence>
<reference evidence="4" key="3">
    <citation type="submission" date="2015-06" db="UniProtKB">
        <authorList>
            <consortium name="EnsemblMetazoa"/>
        </authorList>
    </citation>
    <scope>IDENTIFICATION</scope>
</reference>
<sequence>MSKVAGKEKAVSLNTLLCLLQGCVGRCTTIELRNDDSILGTIDHVDIQMNVFLSTITFTRAKTGQQSQLDKLYVQGKNIRYVHIPDDMDMMACIEGQVSLAKTIRDHKDKRKPKARSRAQCRKDVDAKVAAIRSKLEAKVNLME</sequence>
<dbReference type="Gene3D" id="2.30.30.100">
    <property type="match status" value="1"/>
</dbReference>
<keyword evidence="5" id="KW-1185">Reference proteome</keyword>
<organism evidence="3">
    <name type="scientific">Capitella teleta</name>
    <name type="common">Polychaete worm</name>
    <dbReference type="NCBI Taxonomy" id="283909"/>
    <lineage>
        <taxon>Eukaryota</taxon>
        <taxon>Metazoa</taxon>
        <taxon>Spiralia</taxon>
        <taxon>Lophotrochozoa</taxon>
        <taxon>Annelida</taxon>
        <taxon>Polychaeta</taxon>
        <taxon>Sedentaria</taxon>
        <taxon>Scolecida</taxon>
        <taxon>Capitellidae</taxon>
        <taxon>Capitella</taxon>
    </lineage>
</organism>
<dbReference type="OMA" id="VHIPDHM"/>
<dbReference type="GO" id="GO:0071209">
    <property type="term" value="F:U7 snRNA binding"/>
    <property type="evidence" value="ECO:0007669"/>
    <property type="project" value="TreeGrafter"/>
</dbReference>
<dbReference type="PROSITE" id="PS51257">
    <property type="entry name" value="PROKAR_LIPOPROTEIN"/>
    <property type="match status" value="1"/>
</dbReference>
<dbReference type="HOGENOM" id="CLU_141832_0_1_1"/>
<feature type="domain" description="Sm" evidence="2">
    <location>
        <begin position="18"/>
        <end position="84"/>
    </location>
</feature>
<evidence type="ECO:0000256" key="1">
    <source>
        <dbReference type="SAM" id="SignalP"/>
    </source>
</evidence>
<dbReference type="GO" id="GO:0006398">
    <property type="term" value="P:mRNA 3'-end processing by stem-loop binding and cleavage"/>
    <property type="evidence" value="ECO:0007669"/>
    <property type="project" value="TreeGrafter"/>
</dbReference>